<dbReference type="InterPro" id="IPR011042">
    <property type="entry name" value="6-blade_b-propeller_TolB-like"/>
</dbReference>
<sequence length="133" mass="14662">MSLFLPVIIKHVLYFVVFKCALSPDGERIFVTNITNHKLLTLAKDGAHLSTFTDSFLHYPNGLHVTPAGQVLVCVHGSVTVIQVDHEGRKKLATLASKKDGLRGPLSVCYNTNTHQIIVGQNNNNKITVMELQ</sequence>
<organism evidence="2 3">
    <name type="scientific">Dreissena polymorpha</name>
    <name type="common">Zebra mussel</name>
    <name type="synonym">Mytilus polymorpha</name>
    <dbReference type="NCBI Taxonomy" id="45954"/>
    <lineage>
        <taxon>Eukaryota</taxon>
        <taxon>Metazoa</taxon>
        <taxon>Spiralia</taxon>
        <taxon>Lophotrochozoa</taxon>
        <taxon>Mollusca</taxon>
        <taxon>Bivalvia</taxon>
        <taxon>Autobranchia</taxon>
        <taxon>Heteroconchia</taxon>
        <taxon>Euheterodonta</taxon>
        <taxon>Imparidentia</taxon>
        <taxon>Neoheterodontei</taxon>
        <taxon>Myida</taxon>
        <taxon>Dreissenoidea</taxon>
        <taxon>Dreissenidae</taxon>
        <taxon>Dreissena</taxon>
    </lineage>
</organism>
<feature type="signal peptide" evidence="1">
    <location>
        <begin position="1"/>
        <end position="21"/>
    </location>
</feature>
<feature type="chain" id="PRO_5038504531" evidence="1">
    <location>
        <begin position="22"/>
        <end position="133"/>
    </location>
</feature>
<reference evidence="2" key="1">
    <citation type="journal article" date="2019" name="bioRxiv">
        <title>The Genome of the Zebra Mussel, Dreissena polymorpha: A Resource for Invasive Species Research.</title>
        <authorList>
            <person name="McCartney M.A."/>
            <person name="Auch B."/>
            <person name="Kono T."/>
            <person name="Mallez S."/>
            <person name="Zhang Y."/>
            <person name="Obille A."/>
            <person name="Becker A."/>
            <person name="Abrahante J.E."/>
            <person name="Garbe J."/>
            <person name="Badalamenti J.P."/>
            <person name="Herman A."/>
            <person name="Mangelson H."/>
            <person name="Liachko I."/>
            <person name="Sullivan S."/>
            <person name="Sone E.D."/>
            <person name="Koren S."/>
            <person name="Silverstein K.A.T."/>
            <person name="Beckman K.B."/>
            <person name="Gohl D.M."/>
        </authorList>
    </citation>
    <scope>NUCLEOTIDE SEQUENCE</scope>
    <source>
        <strain evidence="2">Duluth1</strain>
        <tissue evidence="2">Whole animal</tissue>
    </source>
</reference>
<name>A0A9D4CIH0_DREPO</name>
<keyword evidence="3" id="KW-1185">Reference proteome</keyword>
<evidence type="ECO:0000313" key="2">
    <source>
        <dbReference type="EMBL" id="KAH3725264.1"/>
    </source>
</evidence>
<reference evidence="2" key="2">
    <citation type="submission" date="2020-11" db="EMBL/GenBank/DDBJ databases">
        <authorList>
            <person name="McCartney M.A."/>
            <person name="Auch B."/>
            <person name="Kono T."/>
            <person name="Mallez S."/>
            <person name="Becker A."/>
            <person name="Gohl D.M."/>
            <person name="Silverstein K.A.T."/>
            <person name="Koren S."/>
            <person name="Bechman K.B."/>
            <person name="Herman A."/>
            <person name="Abrahante J.E."/>
            <person name="Garbe J."/>
        </authorList>
    </citation>
    <scope>NUCLEOTIDE SEQUENCE</scope>
    <source>
        <strain evidence="2">Duluth1</strain>
        <tissue evidence="2">Whole animal</tissue>
    </source>
</reference>
<comment type="caution">
    <text evidence="2">The sequence shown here is derived from an EMBL/GenBank/DDBJ whole genome shotgun (WGS) entry which is preliminary data.</text>
</comment>
<dbReference type="EMBL" id="JAIWYP010000012">
    <property type="protein sequence ID" value="KAH3725264.1"/>
    <property type="molecule type" value="Genomic_DNA"/>
</dbReference>
<keyword evidence="1" id="KW-0732">Signal</keyword>
<dbReference type="SUPFAM" id="SSF101898">
    <property type="entry name" value="NHL repeat"/>
    <property type="match status" value="1"/>
</dbReference>
<accession>A0A9D4CIH0</accession>
<dbReference type="Proteomes" id="UP000828390">
    <property type="component" value="Unassembled WGS sequence"/>
</dbReference>
<dbReference type="Gene3D" id="2.120.10.30">
    <property type="entry name" value="TolB, C-terminal domain"/>
    <property type="match status" value="1"/>
</dbReference>
<proteinExistence type="predicted"/>
<gene>
    <name evidence="2" type="ORF">DPMN_051098</name>
</gene>
<protein>
    <submittedName>
        <fullName evidence="2">Uncharacterized protein</fullName>
    </submittedName>
</protein>
<dbReference type="AlphaFoldDB" id="A0A9D4CIH0"/>
<evidence type="ECO:0000256" key="1">
    <source>
        <dbReference type="SAM" id="SignalP"/>
    </source>
</evidence>
<evidence type="ECO:0000313" key="3">
    <source>
        <dbReference type="Proteomes" id="UP000828390"/>
    </source>
</evidence>